<evidence type="ECO:0000256" key="1">
    <source>
        <dbReference type="SAM" id="Phobius"/>
    </source>
</evidence>
<keyword evidence="1" id="KW-0812">Transmembrane</keyword>
<gene>
    <name evidence="2" type="ORF">ACFFGE_03885</name>
</gene>
<keyword evidence="3" id="KW-1185">Reference proteome</keyword>
<dbReference type="Proteomes" id="UP001589906">
    <property type="component" value="Unassembled WGS sequence"/>
</dbReference>
<feature type="transmembrane region" description="Helical" evidence="1">
    <location>
        <begin position="20"/>
        <end position="41"/>
    </location>
</feature>
<accession>A0ABV6R1H1</accession>
<evidence type="ECO:0000313" key="3">
    <source>
        <dbReference type="Proteomes" id="UP001589906"/>
    </source>
</evidence>
<sequence>MWQDATGRVRKALNAEGRDPGHVALGVVATVGLGLLASAVATRVVPPSRGRAVTERPRGPFGLILPAVLSATTFSALRVWNAPPSSDRGAALRLWGVAQVANALLLALRPRSMAGQMTAAMTSAGLAAAFAHRARRIDETSGKLASPIGGGVRMGNRIDKAVEEQPTLH</sequence>
<name>A0ABV6R1H1_9CAUL</name>
<protein>
    <submittedName>
        <fullName evidence="2">TspO protein</fullName>
    </submittedName>
</protein>
<keyword evidence="1" id="KW-1133">Transmembrane helix</keyword>
<proteinExistence type="predicted"/>
<evidence type="ECO:0000313" key="2">
    <source>
        <dbReference type="EMBL" id="MFC0633019.1"/>
    </source>
</evidence>
<reference evidence="2 3" key="1">
    <citation type="submission" date="2024-09" db="EMBL/GenBank/DDBJ databases">
        <authorList>
            <person name="Sun Q."/>
            <person name="Mori K."/>
        </authorList>
    </citation>
    <scope>NUCLEOTIDE SEQUENCE [LARGE SCALE GENOMIC DNA]</scope>
    <source>
        <strain evidence="2 3">NCAIM B.02621</strain>
    </source>
</reference>
<organism evidence="2 3">
    <name type="scientific">Brevundimonas balnearis</name>
    <dbReference type="NCBI Taxonomy" id="1572858"/>
    <lineage>
        <taxon>Bacteria</taxon>
        <taxon>Pseudomonadati</taxon>
        <taxon>Pseudomonadota</taxon>
        <taxon>Alphaproteobacteria</taxon>
        <taxon>Caulobacterales</taxon>
        <taxon>Caulobacteraceae</taxon>
        <taxon>Brevundimonas</taxon>
    </lineage>
</organism>
<dbReference type="EMBL" id="JBHLSW010000003">
    <property type="protein sequence ID" value="MFC0633019.1"/>
    <property type="molecule type" value="Genomic_DNA"/>
</dbReference>
<comment type="caution">
    <text evidence="2">The sequence shown here is derived from an EMBL/GenBank/DDBJ whole genome shotgun (WGS) entry which is preliminary data.</text>
</comment>
<dbReference type="RefSeq" id="WP_376834480.1">
    <property type="nucleotide sequence ID" value="NZ_JBHLSW010000003.1"/>
</dbReference>
<keyword evidence="1" id="KW-0472">Membrane</keyword>